<evidence type="ECO:0000259" key="3">
    <source>
        <dbReference type="Pfam" id="PF13960"/>
    </source>
</evidence>
<dbReference type="RefSeq" id="XP_056689040.1">
    <property type="nucleotide sequence ID" value="XM_056833062.1"/>
</dbReference>
<dbReference type="InterPro" id="IPR025312">
    <property type="entry name" value="DUF4216"/>
</dbReference>
<dbReference type="InterPro" id="IPR025452">
    <property type="entry name" value="DUF4218"/>
</dbReference>
<dbReference type="Proteomes" id="UP000813463">
    <property type="component" value="Chromosome 6"/>
</dbReference>
<organism evidence="4 5">
    <name type="scientific">Spinacia oleracea</name>
    <name type="common">Spinach</name>
    <dbReference type="NCBI Taxonomy" id="3562"/>
    <lineage>
        <taxon>Eukaryota</taxon>
        <taxon>Viridiplantae</taxon>
        <taxon>Streptophyta</taxon>
        <taxon>Embryophyta</taxon>
        <taxon>Tracheophyta</taxon>
        <taxon>Spermatophyta</taxon>
        <taxon>Magnoliopsida</taxon>
        <taxon>eudicotyledons</taxon>
        <taxon>Gunneridae</taxon>
        <taxon>Pentapetalae</taxon>
        <taxon>Caryophyllales</taxon>
        <taxon>Chenopodiaceae</taxon>
        <taxon>Chenopodioideae</taxon>
        <taxon>Anserineae</taxon>
        <taxon>Spinacia</taxon>
    </lineage>
</organism>
<dbReference type="PANTHER" id="PTHR48258:SF3">
    <property type="entry name" value="FK506-BINDING PROTEIN 4-LIKE ISOFORM X1"/>
    <property type="match status" value="1"/>
</dbReference>
<reference evidence="5" key="2">
    <citation type="submission" date="2025-08" db="UniProtKB">
        <authorList>
            <consortium name="RefSeq"/>
        </authorList>
    </citation>
    <scope>IDENTIFICATION</scope>
    <source>
        <tissue evidence="5">Leaf</tissue>
    </source>
</reference>
<evidence type="ECO:0000313" key="5">
    <source>
        <dbReference type="RefSeq" id="XP_056689040.1"/>
    </source>
</evidence>
<feature type="compositionally biased region" description="Acidic residues" evidence="1">
    <location>
        <begin position="380"/>
        <end position="393"/>
    </location>
</feature>
<feature type="domain" description="DUF4216" evidence="2">
    <location>
        <begin position="267"/>
        <end position="342"/>
    </location>
</feature>
<evidence type="ECO:0000313" key="4">
    <source>
        <dbReference type="Proteomes" id="UP000813463"/>
    </source>
</evidence>
<evidence type="ECO:0000256" key="1">
    <source>
        <dbReference type="SAM" id="MobiDB-lite"/>
    </source>
</evidence>
<name>A0ABM3R091_SPIOL</name>
<dbReference type="GeneID" id="110775771"/>
<evidence type="ECO:0000259" key="2">
    <source>
        <dbReference type="Pfam" id="PF13952"/>
    </source>
</evidence>
<sequence>MIVMCSCKICLNRHFKMEKSIAITLCKLEKVFVPAFFDIMVHLPIHLANEAKIAGPVQYRWQYRFEREMHTMKPTVSNKAQPEGSIANARIMEECLSFISRYLNGIETKFNRMSRNDMDRQESLLFKLSVFQKKGNPLGKRTFKQLSFLDWKQAQLYVLMNCQEVQPFIGEYTTIHGPKPSLVDWFRSQIWKLYTEGDPRVTTELLSLSRGPSKSVKNYQGYYVNGYRFHTKKRQRRRKTQNSGVIVKGDAESGEKDFFGVLKEVIELEYDAPNSGDTEPIVVLFRCVWFDVYRRGIKRDKFGGVSLNFKKFLGTNEPFAMASQVGQVYYVRAHNEPDWRIVIKTVPRNFYNFPIVEVDGSDDDHDDVGLDFEVPNSVEGDGDDGDDDDDDDVLLPRNDVPPELVNASDFELENEVVNEEEEEEEDSEQDEQRELDDEEEEEEEIPGGLYDLDSE</sequence>
<feature type="region of interest" description="Disordered" evidence="1">
    <location>
        <begin position="362"/>
        <end position="455"/>
    </location>
</feature>
<feature type="domain" description="DUF4218" evidence="3">
    <location>
        <begin position="6"/>
        <end position="116"/>
    </location>
</feature>
<gene>
    <name evidence="5" type="primary">LOC110775771</name>
</gene>
<dbReference type="PANTHER" id="PTHR48258">
    <property type="entry name" value="DUF4218 DOMAIN-CONTAINING PROTEIN-RELATED"/>
    <property type="match status" value="1"/>
</dbReference>
<keyword evidence="4" id="KW-1185">Reference proteome</keyword>
<reference evidence="4" key="1">
    <citation type="journal article" date="2021" name="Nat. Commun.">
        <title>Genomic analyses provide insights into spinach domestication and the genetic basis of agronomic traits.</title>
        <authorList>
            <person name="Cai X."/>
            <person name="Sun X."/>
            <person name="Xu C."/>
            <person name="Sun H."/>
            <person name="Wang X."/>
            <person name="Ge C."/>
            <person name="Zhang Z."/>
            <person name="Wang Q."/>
            <person name="Fei Z."/>
            <person name="Jiao C."/>
            <person name="Wang Q."/>
        </authorList>
    </citation>
    <scope>NUCLEOTIDE SEQUENCE [LARGE SCALE GENOMIC DNA]</scope>
    <source>
        <strain evidence="4">cv. Varoflay</strain>
    </source>
</reference>
<proteinExistence type="predicted"/>
<dbReference type="Pfam" id="PF13952">
    <property type="entry name" value="DUF4216"/>
    <property type="match status" value="1"/>
</dbReference>
<dbReference type="Pfam" id="PF13960">
    <property type="entry name" value="DUF4218"/>
    <property type="match status" value="1"/>
</dbReference>
<protein>
    <submittedName>
        <fullName evidence="5">Uncharacterized protein isoform X2</fullName>
    </submittedName>
</protein>
<accession>A0ABM3R091</accession>
<feature type="compositionally biased region" description="Acidic residues" evidence="1">
    <location>
        <begin position="410"/>
        <end position="445"/>
    </location>
</feature>